<dbReference type="KEGG" id="abas:ACPOL_2640"/>
<dbReference type="Proteomes" id="UP000253606">
    <property type="component" value="Chromosome"/>
</dbReference>
<name>A0A2Z5FYH2_9BACT</name>
<dbReference type="EMBL" id="CP030840">
    <property type="protein sequence ID" value="AXC11953.1"/>
    <property type="molecule type" value="Genomic_DNA"/>
</dbReference>
<sequence>MGQVTDLKLCHELGIRAVWIDRVREALNPEWTRTGFAGPPGRLSDLFRTDIFLAR</sequence>
<gene>
    <name evidence="1" type="ORF">ACPOL_2640</name>
</gene>
<keyword evidence="2" id="KW-1185">Reference proteome</keyword>
<evidence type="ECO:0000313" key="1">
    <source>
        <dbReference type="EMBL" id="AXC11953.1"/>
    </source>
</evidence>
<organism evidence="1 2">
    <name type="scientific">Acidisarcina polymorpha</name>
    <dbReference type="NCBI Taxonomy" id="2211140"/>
    <lineage>
        <taxon>Bacteria</taxon>
        <taxon>Pseudomonadati</taxon>
        <taxon>Acidobacteriota</taxon>
        <taxon>Terriglobia</taxon>
        <taxon>Terriglobales</taxon>
        <taxon>Acidobacteriaceae</taxon>
        <taxon>Acidisarcina</taxon>
    </lineage>
</organism>
<proteinExistence type="predicted"/>
<protein>
    <submittedName>
        <fullName evidence="1">Uncharacterized protein</fullName>
    </submittedName>
</protein>
<accession>A0A2Z5FYH2</accession>
<reference evidence="1 2" key="1">
    <citation type="journal article" date="2018" name="Front. Microbiol.">
        <title>Hydrolytic Capabilities as a Key to Environmental Success: Chitinolytic and Cellulolytic Acidobacteria From Acidic Sub-arctic Soils and Boreal Peatlands.</title>
        <authorList>
            <person name="Belova S.E."/>
            <person name="Ravin N.V."/>
            <person name="Pankratov T.A."/>
            <person name="Rakitin A.L."/>
            <person name="Ivanova A.A."/>
            <person name="Beletsky A.V."/>
            <person name="Mardanov A.V."/>
            <person name="Sinninghe Damste J.S."/>
            <person name="Dedysh S.N."/>
        </authorList>
    </citation>
    <scope>NUCLEOTIDE SEQUENCE [LARGE SCALE GENOMIC DNA]</scope>
    <source>
        <strain evidence="1 2">SBC82</strain>
    </source>
</reference>
<evidence type="ECO:0000313" key="2">
    <source>
        <dbReference type="Proteomes" id="UP000253606"/>
    </source>
</evidence>
<dbReference type="AlphaFoldDB" id="A0A2Z5FYH2"/>